<name>A0A841L2J2_9FIRM</name>
<feature type="transmembrane region" description="Helical" evidence="1">
    <location>
        <begin position="133"/>
        <end position="156"/>
    </location>
</feature>
<dbReference type="Proteomes" id="UP000579281">
    <property type="component" value="Unassembled WGS sequence"/>
</dbReference>
<feature type="transmembrane region" description="Helical" evidence="1">
    <location>
        <begin position="106"/>
        <end position="127"/>
    </location>
</feature>
<feature type="transmembrane region" description="Helical" evidence="1">
    <location>
        <begin position="52"/>
        <end position="71"/>
    </location>
</feature>
<keyword evidence="1" id="KW-0472">Membrane</keyword>
<keyword evidence="1" id="KW-0812">Transmembrane</keyword>
<dbReference type="InterPro" id="IPR031360">
    <property type="entry name" value="TrpP"/>
</dbReference>
<dbReference type="Gene3D" id="1.10.1760.20">
    <property type="match status" value="1"/>
</dbReference>
<dbReference type="RefSeq" id="WP_184313699.1">
    <property type="nucleotide sequence ID" value="NZ_JACHEN010000051.1"/>
</dbReference>
<sequence>MNLRKNILSALLIAIGYILHQIIPGTIGSMKFDIMLSVIFVSLYINKDFKNALVTALLGGIITAMTTTFPGGQIPNLIDKLITCSIVFLMIKATEKLPKQEIVRGVISFVGTVISGTVFLTSALYISGLPAPFSVLFFGIVLPTSVTNIFLTALIYQAAKLAMKVSGAKFVQE</sequence>
<evidence type="ECO:0000313" key="3">
    <source>
        <dbReference type="Proteomes" id="UP000579281"/>
    </source>
</evidence>
<keyword evidence="3" id="KW-1185">Reference proteome</keyword>
<evidence type="ECO:0000256" key="1">
    <source>
        <dbReference type="SAM" id="Phobius"/>
    </source>
</evidence>
<reference evidence="2 3" key="1">
    <citation type="submission" date="2020-08" db="EMBL/GenBank/DDBJ databases">
        <title>Genomic Encyclopedia of Type Strains, Phase IV (KMG-IV): sequencing the most valuable type-strain genomes for metagenomic binning, comparative biology and taxonomic classification.</title>
        <authorList>
            <person name="Goeker M."/>
        </authorList>
    </citation>
    <scope>NUCLEOTIDE SEQUENCE [LARGE SCALE GENOMIC DNA]</scope>
    <source>
        <strain evidence="2 3">DSM 103526</strain>
    </source>
</reference>
<evidence type="ECO:0000313" key="2">
    <source>
        <dbReference type="EMBL" id="MBB6218848.1"/>
    </source>
</evidence>
<dbReference type="Pfam" id="PF17099">
    <property type="entry name" value="TrpP"/>
    <property type="match status" value="1"/>
</dbReference>
<proteinExistence type="predicted"/>
<comment type="caution">
    <text evidence="2">The sequence shown here is derived from an EMBL/GenBank/DDBJ whole genome shotgun (WGS) entry which is preliminary data.</text>
</comment>
<feature type="transmembrane region" description="Helical" evidence="1">
    <location>
        <begin position="7"/>
        <end position="23"/>
    </location>
</feature>
<dbReference type="EMBL" id="JACHEN010000051">
    <property type="protein sequence ID" value="MBB6218848.1"/>
    <property type="molecule type" value="Genomic_DNA"/>
</dbReference>
<organism evidence="2 3">
    <name type="scientific">Anaerosolibacter carboniphilus</name>
    <dbReference type="NCBI Taxonomy" id="1417629"/>
    <lineage>
        <taxon>Bacteria</taxon>
        <taxon>Bacillati</taxon>
        <taxon>Bacillota</taxon>
        <taxon>Clostridia</taxon>
        <taxon>Peptostreptococcales</taxon>
        <taxon>Thermotaleaceae</taxon>
        <taxon>Anaerosolibacter</taxon>
    </lineage>
</organism>
<protein>
    <submittedName>
        <fullName evidence="2">Large-conductance mechanosensitive channel</fullName>
    </submittedName>
</protein>
<keyword evidence="1" id="KW-1133">Transmembrane helix</keyword>
<gene>
    <name evidence="2" type="ORF">HNQ80_005023</name>
</gene>
<accession>A0A841L2J2</accession>
<dbReference type="AlphaFoldDB" id="A0A841L2J2"/>